<evidence type="ECO:0000256" key="4">
    <source>
        <dbReference type="ARBA" id="ARBA00022679"/>
    </source>
</evidence>
<name>A0A5E6MDU4_9BACT</name>
<dbReference type="InterPro" id="IPR015424">
    <property type="entry name" value="PyrdxlP-dep_Trfase"/>
</dbReference>
<dbReference type="Proteomes" id="UP000334923">
    <property type="component" value="Unassembled WGS sequence"/>
</dbReference>
<feature type="domain" description="Aminotransferase class I/classII large" evidence="7">
    <location>
        <begin position="53"/>
        <end position="400"/>
    </location>
</feature>
<dbReference type="EC" id="2.6.1.-" evidence="6"/>
<dbReference type="InterPro" id="IPR015422">
    <property type="entry name" value="PyrdxlP-dep_Trfase_small"/>
</dbReference>
<dbReference type="AlphaFoldDB" id="A0A5E6MDU4"/>
<evidence type="ECO:0000256" key="6">
    <source>
        <dbReference type="RuleBase" id="RU000481"/>
    </source>
</evidence>
<dbReference type="InterPro" id="IPR004839">
    <property type="entry name" value="Aminotransferase_I/II_large"/>
</dbReference>
<sequence>MSGSAMQPAPDPQADKILPFLPSGESWIARHVRDLPRSGIRDFFDLVQSMEGIVSLGIGEPGESTFWNIREQAIFALESGKTGYTSNLGLLRLRQAISGYMERLTGVCYDPEGEILVTVGVSEALDCALRAIINPGDHVLYADPSYVAYSPSVLLAHGVPIGIPTRFEEEFQLRAEAVAQRAKPGVKALLLNSPANPTGAMVDEGELEKIASLSEREDWVVLSDEIYAELTYEKRHRSIASFPGMKERTVVLNGLSKAFAMTGFRLGWACGPAPLIAAMVKIHQYSMLCAPILSQEAGIEALEHGATQIESMRRSYRRKRNYLWRSLTAMGFPCHRPEGAFYLFPSILPFHLSSQEFAFRLLQEARVAVVPGTAFGSSGEGYLRCSFSPRMGDLEEAVARMNRWMRANFRKGACPTAGD</sequence>
<dbReference type="GO" id="GO:0030170">
    <property type="term" value="F:pyridoxal phosphate binding"/>
    <property type="evidence" value="ECO:0007669"/>
    <property type="project" value="InterPro"/>
</dbReference>
<evidence type="ECO:0000256" key="5">
    <source>
        <dbReference type="ARBA" id="ARBA00022898"/>
    </source>
</evidence>
<dbReference type="GO" id="GO:0006520">
    <property type="term" value="P:amino acid metabolic process"/>
    <property type="evidence" value="ECO:0007669"/>
    <property type="project" value="InterPro"/>
</dbReference>
<evidence type="ECO:0000256" key="3">
    <source>
        <dbReference type="ARBA" id="ARBA00022576"/>
    </source>
</evidence>
<keyword evidence="9" id="KW-1185">Reference proteome</keyword>
<dbReference type="EMBL" id="CABFVA020000036">
    <property type="protein sequence ID" value="VVM05992.1"/>
    <property type="molecule type" value="Genomic_DNA"/>
</dbReference>
<reference evidence="8 9" key="1">
    <citation type="submission" date="2019-09" db="EMBL/GenBank/DDBJ databases">
        <authorList>
            <person name="Cremers G."/>
        </authorList>
    </citation>
    <scope>NUCLEOTIDE SEQUENCE [LARGE SCALE GENOMIC DNA]</scope>
    <source>
        <strain evidence="8">4A</strain>
    </source>
</reference>
<dbReference type="Pfam" id="PF00155">
    <property type="entry name" value="Aminotran_1_2"/>
    <property type="match status" value="1"/>
</dbReference>
<dbReference type="InterPro" id="IPR050596">
    <property type="entry name" value="AspAT/PAT-like"/>
</dbReference>
<organism evidence="8 9">
    <name type="scientific">Methylacidimicrobium tartarophylax</name>
    <dbReference type="NCBI Taxonomy" id="1041768"/>
    <lineage>
        <taxon>Bacteria</taxon>
        <taxon>Pseudomonadati</taxon>
        <taxon>Verrucomicrobiota</taxon>
        <taxon>Methylacidimicrobium</taxon>
    </lineage>
</organism>
<comment type="cofactor">
    <cofactor evidence="1 6">
        <name>pyridoxal 5'-phosphate</name>
        <dbReference type="ChEBI" id="CHEBI:597326"/>
    </cofactor>
</comment>
<dbReference type="SUPFAM" id="SSF53383">
    <property type="entry name" value="PLP-dependent transferases"/>
    <property type="match status" value="1"/>
</dbReference>
<dbReference type="PANTHER" id="PTHR46383:SF3">
    <property type="entry name" value="ASPARTATE AMINOTRANSFERASE-RELATED"/>
    <property type="match status" value="1"/>
</dbReference>
<dbReference type="InterPro" id="IPR004838">
    <property type="entry name" value="NHTrfase_class1_PyrdxlP-BS"/>
</dbReference>
<dbReference type="InterPro" id="IPR015421">
    <property type="entry name" value="PyrdxlP-dep_Trfase_major"/>
</dbReference>
<protein>
    <recommendedName>
        <fullName evidence="6">Aminotransferase</fullName>
        <ecNumber evidence="6">2.6.1.-</ecNumber>
    </recommendedName>
</protein>
<dbReference type="PANTHER" id="PTHR46383">
    <property type="entry name" value="ASPARTATE AMINOTRANSFERASE"/>
    <property type="match status" value="1"/>
</dbReference>
<gene>
    <name evidence="8" type="primary">K10907</name>
    <name evidence="8" type="ORF">MAMT_00901</name>
</gene>
<dbReference type="CDD" id="cd00609">
    <property type="entry name" value="AAT_like"/>
    <property type="match status" value="1"/>
</dbReference>
<evidence type="ECO:0000256" key="2">
    <source>
        <dbReference type="ARBA" id="ARBA00007441"/>
    </source>
</evidence>
<proteinExistence type="inferred from homology"/>
<evidence type="ECO:0000256" key="1">
    <source>
        <dbReference type="ARBA" id="ARBA00001933"/>
    </source>
</evidence>
<dbReference type="GO" id="GO:0008483">
    <property type="term" value="F:transaminase activity"/>
    <property type="evidence" value="ECO:0007669"/>
    <property type="project" value="UniProtKB-KW"/>
</dbReference>
<comment type="similarity">
    <text evidence="2 6">Belongs to the class-I pyridoxal-phosphate-dependent aminotransferase family.</text>
</comment>
<keyword evidence="5" id="KW-0663">Pyridoxal phosphate</keyword>
<dbReference type="FunFam" id="3.40.640.10:FF:000033">
    <property type="entry name" value="Aspartate aminotransferase"/>
    <property type="match status" value="1"/>
</dbReference>
<evidence type="ECO:0000313" key="8">
    <source>
        <dbReference type="EMBL" id="VVM05992.1"/>
    </source>
</evidence>
<accession>A0A5E6MDU4</accession>
<evidence type="ECO:0000313" key="9">
    <source>
        <dbReference type="Proteomes" id="UP000334923"/>
    </source>
</evidence>
<dbReference type="PROSITE" id="PS00105">
    <property type="entry name" value="AA_TRANSFER_CLASS_1"/>
    <property type="match status" value="1"/>
</dbReference>
<keyword evidence="4 6" id="KW-0808">Transferase</keyword>
<dbReference type="Gene3D" id="3.90.1150.10">
    <property type="entry name" value="Aspartate Aminotransferase, domain 1"/>
    <property type="match status" value="1"/>
</dbReference>
<keyword evidence="3 6" id="KW-0032">Aminotransferase</keyword>
<dbReference type="Gene3D" id="3.40.640.10">
    <property type="entry name" value="Type I PLP-dependent aspartate aminotransferase-like (Major domain)"/>
    <property type="match status" value="1"/>
</dbReference>
<evidence type="ECO:0000259" key="7">
    <source>
        <dbReference type="Pfam" id="PF00155"/>
    </source>
</evidence>